<dbReference type="OrthoDB" id="2015447at2759"/>
<dbReference type="GO" id="GO:0005737">
    <property type="term" value="C:cytoplasm"/>
    <property type="evidence" value="ECO:0007669"/>
    <property type="project" value="TreeGrafter"/>
</dbReference>
<evidence type="ECO:0000313" key="7">
    <source>
        <dbReference type="EMBL" id="RCN47309.1"/>
    </source>
</evidence>
<evidence type="ECO:0000259" key="6">
    <source>
        <dbReference type="Pfam" id="PF01266"/>
    </source>
</evidence>
<reference evidence="7 8" key="1">
    <citation type="submission" date="2014-10" db="EMBL/GenBank/DDBJ databases">
        <title>Draft genome of the hookworm Ancylostoma caninum.</title>
        <authorList>
            <person name="Mitreva M."/>
        </authorList>
    </citation>
    <scope>NUCLEOTIDE SEQUENCE [LARGE SCALE GENOMIC DNA]</scope>
    <source>
        <strain evidence="7 8">Baltimore</strain>
    </source>
</reference>
<evidence type="ECO:0000256" key="5">
    <source>
        <dbReference type="ARBA" id="ARBA00023002"/>
    </source>
</evidence>
<dbReference type="PANTHER" id="PTHR11530:SF28">
    <property type="entry name" value="D-ASPARTATE OXIDASE 1"/>
    <property type="match status" value="1"/>
</dbReference>
<dbReference type="GO" id="GO:0019478">
    <property type="term" value="P:D-amino acid catabolic process"/>
    <property type="evidence" value="ECO:0007669"/>
    <property type="project" value="TreeGrafter"/>
</dbReference>
<evidence type="ECO:0000256" key="4">
    <source>
        <dbReference type="ARBA" id="ARBA00022827"/>
    </source>
</evidence>
<dbReference type="EMBL" id="JOJR01000064">
    <property type="protein sequence ID" value="RCN47309.1"/>
    <property type="molecule type" value="Genomic_DNA"/>
</dbReference>
<dbReference type="InterPro" id="IPR006181">
    <property type="entry name" value="D-amino_acid_oxidase_CS"/>
</dbReference>
<proteinExistence type="inferred from homology"/>
<dbReference type="InterPro" id="IPR006076">
    <property type="entry name" value="FAD-dep_OxRdtase"/>
</dbReference>
<evidence type="ECO:0000313" key="8">
    <source>
        <dbReference type="Proteomes" id="UP000252519"/>
    </source>
</evidence>
<keyword evidence="3" id="KW-0285">Flavoprotein</keyword>
<dbReference type="Proteomes" id="UP000252519">
    <property type="component" value="Unassembled WGS sequence"/>
</dbReference>
<keyword evidence="8" id="KW-1185">Reference proteome</keyword>
<dbReference type="GO" id="GO:0071949">
    <property type="term" value="F:FAD binding"/>
    <property type="evidence" value="ECO:0007669"/>
    <property type="project" value="InterPro"/>
</dbReference>
<dbReference type="AlphaFoldDB" id="A0A368GVE0"/>
<dbReference type="Gene3D" id="3.30.9.10">
    <property type="entry name" value="D-Amino Acid Oxidase, subunit A, domain 2"/>
    <property type="match status" value="1"/>
</dbReference>
<dbReference type="PROSITE" id="PS00677">
    <property type="entry name" value="DAO"/>
    <property type="match status" value="1"/>
</dbReference>
<dbReference type="Gene3D" id="3.40.50.720">
    <property type="entry name" value="NAD(P)-binding Rossmann-like Domain"/>
    <property type="match status" value="1"/>
</dbReference>
<name>A0A368GVE0_ANCCA</name>
<keyword evidence="4" id="KW-0274">FAD</keyword>
<evidence type="ECO:0000256" key="3">
    <source>
        <dbReference type="ARBA" id="ARBA00022630"/>
    </source>
</evidence>
<sequence>MIAVAVHKFTLPCTIFSLAGMTCVAVIGEGVIGTSTALAIKKLLPNAKITVFHDRPFEKTCSAMPAGLFRFDNINDRADAKMTFNWYAELCRHHPGAVTGVKLLSGHIQSDSKEALESQERAYGDIVYNFRYLSDKERESLFPESSKYAIHFSSYAAEGNQYVPFLKKQLLDLGVVFEQRAVESVEELGNEGFDVVVNCAGLNAGKLAGDDATMYPIRGVVFQVEAPWHKHFNYRDFSTFTIPKNESVVLGSVKQANRFDTEITEEDRRDIWRRYETLQPAMKVVHHYGHGGHGFTVGWGTAIRAAALVEKALGSRSKL</sequence>
<dbReference type="Pfam" id="PF01266">
    <property type="entry name" value="DAO"/>
    <property type="match status" value="1"/>
</dbReference>
<gene>
    <name evidence="7" type="ORF">ANCCAN_06597</name>
</gene>
<comment type="cofactor">
    <cofactor evidence="1">
        <name>FAD</name>
        <dbReference type="ChEBI" id="CHEBI:57692"/>
    </cofactor>
</comment>
<evidence type="ECO:0000256" key="2">
    <source>
        <dbReference type="ARBA" id="ARBA00006730"/>
    </source>
</evidence>
<dbReference type="STRING" id="29170.A0A368GVE0"/>
<accession>A0A368GVE0</accession>
<organism evidence="7 8">
    <name type="scientific">Ancylostoma caninum</name>
    <name type="common">Dog hookworm</name>
    <dbReference type="NCBI Taxonomy" id="29170"/>
    <lineage>
        <taxon>Eukaryota</taxon>
        <taxon>Metazoa</taxon>
        <taxon>Ecdysozoa</taxon>
        <taxon>Nematoda</taxon>
        <taxon>Chromadorea</taxon>
        <taxon>Rhabditida</taxon>
        <taxon>Rhabditina</taxon>
        <taxon>Rhabditomorpha</taxon>
        <taxon>Strongyloidea</taxon>
        <taxon>Ancylostomatidae</taxon>
        <taxon>Ancylostomatinae</taxon>
        <taxon>Ancylostoma</taxon>
    </lineage>
</organism>
<evidence type="ECO:0000256" key="1">
    <source>
        <dbReference type="ARBA" id="ARBA00001974"/>
    </source>
</evidence>
<dbReference type="PANTHER" id="PTHR11530">
    <property type="entry name" value="D-AMINO ACID OXIDASE"/>
    <property type="match status" value="1"/>
</dbReference>
<dbReference type="SUPFAM" id="SSF51971">
    <property type="entry name" value="Nucleotide-binding domain"/>
    <property type="match status" value="1"/>
</dbReference>
<keyword evidence="5" id="KW-0560">Oxidoreductase</keyword>
<comment type="similarity">
    <text evidence="2">Belongs to the DAMOX/DASOX family.</text>
</comment>
<protein>
    <submittedName>
        <fullName evidence="7">FAD dependent oxidoreductase</fullName>
    </submittedName>
</protein>
<feature type="domain" description="FAD dependent oxidoreductase" evidence="6">
    <location>
        <begin position="24"/>
        <end position="282"/>
    </location>
</feature>
<comment type="caution">
    <text evidence="7">The sequence shown here is derived from an EMBL/GenBank/DDBJ whole genome shotgun (WGS) entry which is preliminary data.</text>
</comment>
<dbReference type="InterPro" id="IPR023209">
    <property type="entry name" value="DAO"/>
</dbReference>
<dbReference type="GO" id="GO:0003884">
    <property type="term" value="F:D-amino-acid oxidase activity"/>
    <property type="evidence" value="ECO:0007669"/>
    <property type="project" value="InterPro"/>
</dbReference>